<dbReference type="EMBL" id="RDQH01000331">
    <property type="protein sequence ID" value="RXH98212.1"/>
    <property type="molecule type" value="Genomic_DNA"/>
</dbReference>
<dbReference type="SUPFAM" id="SSF53474">
    <property type="entry name" value="alpha/beta-Hydrolases"/>
    <property type="match status" value="1"/>
</dbReference>
<keyword evidence="6" id="KW-1185">Reference proteome</keyword>
<reference evidence="4 6" key="1">
    <citation type="submission" date="2018-10" db="EMBL/GenBank/DDBJ databases">
        <title>A high-quality apple genome assembly.</title>
        <authorList>
            <person name="Hu J."/>
        </authorList>
    </citation>
    <scope>NUCLEOTIDE SEQUENCE [LARGE SCALE GENOMIC DNA]</scope>
    <source>
        <strain evidence="6">cv. HFTH1</strain>
        <tissue evidence="4">Young leaf</tissue>
    </source>
</reference>
<dbReference type="Proteomes" id="UP000290289">
    <property type="component" value="Chromosome 5"/>
</dbReference>
<comment type="similarity">
    <text evidence="1">Belongs to the 'GDXG' lipolytic enzyme family.</text>
</comment>
<dbReference type="InterPro" id="IPR013094">
    <property type="entry name" value="AB_hydrolase_3"/>
</dbReference>
<dbReference type="PANTHER" id="PTHR23024:SF467">
    <property type="entry name" value="CARBOXYLESTERASE 12-RELATED"/>
    <property type="match status" value="1"/>
</dbReference>
<dbReference type="InterPro" id="IPR033140">
    <property type="entry name" value="Lipase_GDXG_put_SER_AS"/>
</dbReference>
<sequence>MSNEEVAYDLTPLIKVYKDGRVERLQGTATVPPSTVQSKDIVISQQPPVSARLYLPKSTETKLPLLVYFHGGGFCINSAFSPKYHNYLNSLVSEAKVVAVSVEYRLAPENPLPAAYDDSWAALKWVASHFDGTRNVDEEDDDWLSSYADSQRVFFSGDSCGATLAHYMGVRIGSEGLVGVKLIGVVLVDPYFWGEELIGGEITLPAAEREFIAALWRFTYPSTIGSDDPLINPQKDPKFGELGCGKVLVFVAELDVLKYRGLYYGEALRKSGWNGVVEVIETKGKDHNYHLSDPTCENAVAMQKKIVSFLN</sequence>
<protein>
    <recommendedName>
        <fullName evidence="3">Alpha/beta hydrolase fold-3 domain-containing protein</fullName>
    </recommendedName>
</protein>
<dbReference type="InterPro" id="IPR029058">
    <property type="entry name" value="AB_hydrolase_fold"/>
</dbReference>
<evidence type="ECO:0000256" key="2">
    <source>
        <dbReference type="PROSITE-ProRule" id="PRU10038"/>
    </source>
</evidence>
<gene>
    <name evidence="4" type="ORF">DVH24_010537</name>
    <name evidence="5" type="ORF">DVH24_010541</name>
</gene>
<dbReference type="Gene3D" id="3.40.50.1820">
    <property type="entry name" value="alpha/beta hydrolase"/>
    <property type="match status" value="1"/>
</dbReference>
<feature type="active site" evidence="2">
    <location>
        <position position="159"/>
    </location>
</feature>
<evidence type="ECO:0000259" key="3">
    <source>
        <dbReference type="Pfam" id="PF07859"/>
    </source>
</evidence>
<comment type="caution">
    <text evidence="4">The sequence shown here is derived from an EMBL/GenBank/DDBJ whole genome shotgun (WGS) entry which is preliminary data.</text>
</comment>
<feature type="domain" description="Alpha/beta hydrolase fold-3" evidence="3">
    <location>
        <begin position="66"/>
        <end position="290"/>
    </location>
</feature>
<dbReference type="STRING" id="3750.A0A498JXK0"/>
<evidence type="ECO:0000313" key="4">
    <source>
        <dbReference type="EMBL" id="RXH98212.1"/>
    </source>
</evidence>
<dbReference type="InterPro" id="IPR050466">
    <property type="entry name" value="Carboxylest/Gibb_receptor"/>
</dbReference>
<dbReference type="PROSITE" id="PS01174">
    <property type="entry name" value="LIPASE_GDXG_SER"/>
    <property type="match status" value="1"/>
</dbReference>
<dbReference type="EMBL" id="RDQH01000331">
    <property type="protein sequence ID" value="RXH98216.1"/>
    <property type="molecule type" value="Genomic_DNA"/>
</dbReference>
<name>A0A498JXK0_MALDO</name>
<dbReference type="GO" id="GO:0016787">
    <property type="term" value="F:hydrolase activity"/>
    <property type="evidence" value="ECO:0007669"/>
    <property type="project" value="InterPro"/>
</dbReference>
<dbReference type="Pfam" id="PF07859">
    <property type="entry name" value="Abhydrolase_3"/>
    <property type="match status" value="1"/>
</dbReference>
<proteinExistence type="inferred from homology"/>
<evidence type="ECO:0000256" key="1">
    <source>
        <dbReference type="ARBA" id="ARBA00010515"/>
    </source>
</evidence>
<evidence type="ECO:0000313" key="6">
    <source>
        <dbReference type="Proteomes" id="UP000290289"/>
    </source>
</evidence>
<organism evidence="4 6">
    <name type="scientific">Malus domestica</name>
    <name type="common">Apple</name>
    <name type="synonym">Pyrus malus</name>
    <dbReference type="NCBI Taxonomy" id="3750"/>
    <lineage>
        <taxon>Eukaryota</taxon>
        <taxon>Viridiplantae</taxon>
        <taxon>Streptophyta</taxon>
        <taxon>Embryophyta</taxon>
        <taxon>Tracheophyta</taxon>
        <taxon>Spermatophyta</taxon>
        <taxon>Magnoliopsida</taxon>
        <taxon>eudicotyledons</taxon>
        <taxon>Gunneridae</taxon>
        <taxon>Pentapetalae</taxon>
        <taxon>rosids</taxon>
        <taxon>fabids</taxon>
        <taxon>Rosales</taxon>
        <taxon>Rosaceae</taxon>
        <taxon>Amygdaloideae</taxon>
        <taxon>Maleae</taxon>
        <taxon>Malus</taxon>
    </lineage>
</organism>
<evidence type="ECO:0000313" key="5">
    <source>
        <dbReference type="EMBL" id="RXH98216.1"/>
    </source>
</evidence>
<dbReference type="PANTHER" id="PTHR23024">
    <property type="entry name" value="ARYLACETAMIDE DEACETYLASE"/>
    <property type="match status" value="1"/>
</dbReference>
<accession>A0A498JXK0</accession>
<dbReference type="AlphaFoldDB" id="A0A498JXK0"/>